<reference evidence="1 2" key="1">
    <citation type="submission" date="2015-09" db="EMBL/GenBank/DDBJ databases">
        <title>Genome announcement of multiple Pseudomonas syringae strains.</title>
        <authorList>
            <person name="Thakur S."/>
            <person name="Wang P.W."/>
            <person name="Gong Y."/>
            <person name="Weir B.S."/>
            <person name="Guttman D.S."/>
        </authorList>
    </citation>
    <scope>NUCLEOTIDE SEQUENCE [LARGE SCALE GENOMIC DNA]</scope>
    <source>
        <strain evidence="1 2">ICMP2823</strain>
    </source>
</reference>
<accession>A0A0P9R0N7</accession>
<dbReference type="EMBL" id="LJPX01000201">
    <property type="protein sequence ID" value="KPW76745.1"/>
    <property type="molecule type" value="Genomic_DNA"/>
</dbReference>
<gene>
    <name evidence="1" type="ORF">ALO81_03415</name>
</gene>
<dbReference type="Proteomes" id="UP000050564">
    <property type="component" value="Unassembled WGS sequence"/>
</dbReference>
<sequence length="164" mass="17212">MVSLFECRSAILPTTLCPIGQPTITRKLKMTFQAPNNVTANVLYDALTRFGIDQAAQMDYFNNLVVSGSNAAGIPAFVASVKAPADTGSLPPTYGDTVINLTKYSLPEAFALTGNVVNGTTGVLYDVSFRDVTSTSATVHVASYNSTGGEVPSLDVKVAVKISV</sequence>
<comment type="caution">
    <text evidence="1">The sequence shown here is derived from an EMBL/GenBank/DDBJ whole genome shotgun (WGS) entry which is preliminary data.</text>
</comment>
<proteinExistence type="predicted"/>
<dbReference type="AlphaFoldDB" id="A0A0P9R0N7"/>
<organism evidence="1 2">
    <name type="scientific">Pseudomonas cannabina</name>
    <dbReference type="NCBI Taxonomy" id="86840"/>
    <lineage>
        <taxon>Bacteria</taxon>
        <taxon>Pseudomonadati</taxon>
        <taxon>Pseudomonadota</taxon>
        <taxon>Gammaproteobacteria</taxon>
        <taxon>Pseudomonadales</taxon>
        <taxon>Pseudomonadaceae</taxon>
        <taxon>Pseudomonas</taxon>
    </lineage>
</organism>
<protein>
    <submittedName>
        <fullName evidence="1">Uncharacterized protein</fullName>
    </submittedName>
</protein>
<name>A0A0P9R0N7_PSECA</name>
<evidence type="ECO:0000313" key="1">
    <source>
        <dbReference type="EMBL" id="KPW76745.1"/>
    </source>
</evidence>
<dbReference type="PATRIC" id="fig|86840.3.peg.4844"/>
<evidence type="ECO:0000313" key="2">
    <source>
        <dbReference type="Proteomes" id="UP000050564"/>
    </source>
</evidence>